<evidence type="ECO:0000256" key="2">
    <source>
        <dbReference type="ARBA" id="ARBA00001946"/>
    </source>
</evidence>
<keyword evidence="3 7" id="KW-0436">Ligase</keyword>
<name>A0A380P0Y1_WEIVI</name>
<dbReference type="AlphaFoldDB" id="A0A380P0Y1"/>
<proteinExistence type="predicted"/>
<dbReference type="Pfam" id="PF01071">
    <property type="entry name" value="GARS_A"/>
    <property type="match status" value="1"/>
</dbReference>
<dbReference type="SUPFAM" id="SSF56059">
    <property type="entry name" value="Glutathione synthetase ATP-binding domain-like"/>
    <property type="match status" value="1"/>
</dbReference>
<evidence type="ECO:0000256" key="3">
    <source>
        <dbReference type="ARBA" id="ARBA00022598"/>
    </source>
</evidence>
<dbReference type="EMBL" id="UHIV01000004">
    <property type="protein sequence ID" value="SUP58871.1"/>
    <property type="molecule type" value="Genomic_DNA"/>
</dbReference>
<accession>A0A380P0Y1</accession>
<comment type="cofactor">
    <cofactor evidence="2">
        <name>Mg(2+)</name>
        <dbReference type="ChEBI" id="CHEBI:18420"/>
    </cofactor>
</comment>
<evidence type="ECO:0000256" key="4">
    <source>
        <dbReference type="ARBA" id="ARBA00022741"/>
    </source>
</evidence>
<reference evidence="7 8" key="1">
    <citation type="submission" date="2018-06" db="EMBL/GenBank/DDBJ databases">
        <authorList>
            <consortium name="Pathogen Informatics"/>
            <person name="Doyle S."/>
        </authorList>
    </citation>
    <scope>NUCLEOTIDE SEQUENCE [LARGE SCALE GENOMIC DNA]</scope>
    <source>
        <strain evidence="7 8">NCTC13645</strain>
    </source>
</reference>
<keyword evidence="5" id="KW-0067">ATP-binding</keyword>
<feature type="domain" description="Phosphoribosylglycinamide synthetase ATP-grasp (A)" evidence="6">
    <location>
        <begin position="2"/>
        <end position="46"/>
    </location>
</feature>
<evidence type="ECO:0000313" key="8">
    <source>
        <dbReference type="Proteomes" id="UP000254621"/>
    </source>
</evidence>
<organism evidence="7 8">
    <name type="scientific">Weissella viridescens</name>
    <name type="common">Lactobacillus viridescens</name>
    <dbReference type="NCBI Taxonomy" id="1629"/>
    <lineage>
        <taxon>Bacteria</taxon>
        <taxon>Bacillati</taxon>
        <taxon>Bacillota</taxon>
        <taxon>Bacilli</taxon>
        <taxon>Lactobacillales</taxon>
        <taxon>Lactobacillaceae</taxon>
        <taxon>Weissella</taxon>
    </lineage>
</organism>
<dbReference type="InterPro" id="IPR020561">
    <property type="entry name" value="PRibGlycinamid_synth_ATP-grasp"/>
</dbReference>
<evidence type="ECO:0000313" key="7">
    <source>
        <dbReference type="EMBL" id="SUP58871.1"/>
    </source>
</evidence>
<dbReference type="Gene3D" id="3.30.1490.20">
    <property type="entry name" value="ATP-grasp fold, A domain"/>
    <property type="match status" value="1"/>
</dbReference>
<dbReference type="Proteomes" id="UP000254621">
    <property type="component" value="Unassembled WGS sequence"/>
</dbReference>
<keyword evidence="4" id="KW-0547">Nucleotide-binding</keyword>
<comment type="cofactor">
    <cofactor evidence="1">
        <name>Mn(2+)</name>
        <dbReference type="ChEBI" id="CHEBI:29035"/>
    </cofactor>
</comment>
<gene>
    <name evidence="7" type="ORF">NCTC13645_01120</name>
</gene>
<protein>
    <submittedName>
        <fullName evidence="7">Phosphoribosylamine--glycine ligase</fullName>
    </submittedName>
</protein>
<evidence type="ECO:0000259" key="6">
    <source>
        <dbReference type="Pfam" id="PF01071"/>
    </source>
</evidence>
<dbReference type="GO" id="GO:0005524">
    <property type="term" value="F:ATP binding"/>
    <property type="evidence" value="ECO:0007669"/>
    <property type="project" value="UniProtKB-KW"/>
</dbReference>
<dbReference type="InterPro" id="IPR013815">
    <property type="entry name" value="ATP_grasp_subdomain_1"/>
</dbReference>
<sequence>MTVTNLNEAKQVLNTHAYPVVVKLDGLALGKGVSIYEHPETALAGIEISTNKIPKPL</sequence>
<evidence type="ECO:0000256" key="5">
    <source>
        <dbReference type="ARBA" id="ARBA00022840"/>
    </source>
</evidence>
<dbReference type="GO" id="GO:0016874">
    <property type="term" value="F:ligase activity"/>
    <property type="evidence" value="ECO:0007669"/>
    <property type="project" value="UniProtKB-KW"/>
</dbReference>
<evidence type="ECO:0000256" key="1">
    <source>
        <dbReference type="ARBA" id="ARBA00001936"/>
    </source>
</evidence>